<comment type="caution">
    <text evidence="2">The sequence shown here is derived from an EMBL/GenBank/DDBJ whole genome shotgun (WGS) entry which is preliminary data.</text>
</comment>
<sequence>MDAGDHPVISRQAALDRVYAYRERCRARPTAVRAALAVLGGVLFIVSIPLVVLLPEAGIPALLVALRLMAVEFHWAANGYAWTDWRFSQLLHWFHGRSRLARWTIMAALLLAAAALVWLLIEEL</sequence>
<name>A0A1A6BPC6_MYCGO</name>
<dbReference type="EMBL" id="MAEM01000008">
    <property type="protein sequence ID" value="OBS04059.1"/>
    <property type="molecule type" value="Genomic_DNA"/>
</dbReference>
<evidence type="ECO:0000313" key="5">
    <source>
        <dbReference type="Proteomes" id="UP000193928"/>
    </source>
</evidence>
<feature type="transmembrane region" description="Helical" evidence="1">
    <location>
        <begin position="31"/>
        <end position="53"/>
    </location>
</feature>
<evidence type="ECO:0000313" key="4">
    <source>
        <dbReference type="Proteomes" id="UP000093757"/>
    </source>
</evidence>
<organism evidence="2 4">
    <name type="scientific">Mycobacterium gordonae</name>
    <dbReference type="NCBI Taxonomy" id="1778"/>
    <lineage>
        <taxon>Bacteria</taxon>
        <taxon>Bacillati</taxon>
        <taxon>Actinomycetota</taxon>
        <taxon>Actinomycetes</taxon>
        <taxon>Mycobacteriales</taxon>
        <taxon>Mycobacteriaceae</taxon>
        <taxon>Mycobacterium</taxon>
    </lineage>
</organism>
<evidence type="ECO:0000313" key="2">
    <source>
        <dbReference type="EMBL" id="OBS04059.1"/>
    </source>
</evidence>
<keyword evidence="1" id="KW-0472">Membrane</keyword>
<keyword evidence="1" id="KW-0812">Transmembrane</keyword>
<dbReference type="EMBL" id="LQOY01000242">
    <property type="protein sequence ID" value="ORV68304.1"/>
    <property type="molecule type" value="Genomic_DNA"/>
</dbReference>
<protein>
    <recommendedName>
        <fullName evidence="6">TIGR02611 family protein</fullName>
    </recommendedName>
</protein>
<dbReference type="Proteomes" id="UP000093757">
    <property type="component" value="Unassembled WGS sequence"/>
</dbReference>
<dbReference type="Proteomes" id="UP000193928">
    <property type="component" value="Unassembled WGS sequence"/>
</dbReference>
<evidence type="ECO:0008006" key="6">
    <source>
        <dbReference type="Google" id="ProtNLM"/>
    </source>
</evidence>
<dbReference type="AlphaFoldDB" id="A0A1A6BPC6"/>
<evidence type="ECO:0000313" key="3">
    <source>
        <dbReference type="EMBL" id="ORV68304.1"/>
    </source>
</evidence>
<dbReference type="RefSeq" id="WP_065131821.1">
    <property type="nucleotide sequence ID" value="NZ_JACKSU010000048.1"/>
</dbReference>
<evidence type="ECO:0000256" key="1">
    <source>
        <dbReference type="SAM" id="Phobius"/>
    </source>
</evidence>
<feature type="transmembrane region" description="Helical" evidence="1">
    <location>
        <begin position="103"/>
        <end position="121"/>
    </location>
</feature>
<keyword evidence="1" id="KW-1133">Transmembrane helix</keyword>
<dbReference type="OrthoDB" id="4735886at2"/>
<proteinExistence type="predicted"/>
<reference evidence="2 4" key="2">
    <citation type="submission" date="2016-06" db="EMBL/GenBank/DDBJ databases">
        <authorList>
            <person name="Kjaerup R.B."/>
            <person name="Dalgaard T.S."/>
            <person name="Juul-Madsen H.R."/>
        </authorList>
    </citation>
    <scope>NUCLEOTIDE SEQUENCE [LARGE SCALE GENOMIC DNA]</scope>
    <source>
        <strain evidence="2 4">1245752.6</strain>
    </source>
</reference>
<gene>
    <name evidence="2" type="ORF">A9W98_06370</name>
    <name evidence="3" type="ORF">AWC08_07825</name>
</gene>
<reference evidence="3 5" key="1">
    <citation type="submission" date="2016-01" db="EMBL/GenBank/DDBJ databases">
        <title>The new phylogeny of the genus Mycobacterium.</title>
        <authorList>
            <person name="Tarcisio F."/>
            <person name="Conor M."/>
            <person name="Antonella G."/>
            <person name="Elisabetta G."/>
            <person name="Giulia F.S."/>
            <person name="Sara T."/>
            <person name="Anna F."/>
            <person name="Clotilde B."/>
            <person name="Roberto B."/>
            <person name="Veronica D.S."/>
            <person name="Fabio R."/>
            <person name="Monica P."/>
            <person name="Olivier J."/>
            <person name="Enrico T."/>
            <person name="Nicola S."/>
        </authorList>
    </citation>
    <scope>NUCLEOTIDE SEQUENCE [LARGE SCALE GENOMIC DNA]</scope>
    <source>
        <strain evidence="3 5">DSM 44160</strain>
    </source>
</reference>
<keyword evidence="5" id="KW-1185">Reference proteome</keyword>
<feature type="transmembrane region" description="Helical" evidence="1">
    <location>
        <begin position="59"/>
        <end position="82"/>
    </location>
</feature>
<accession>A0A1A6BPC6</accession>